<evidence type="ECO:0000313" key="7">
    <source>
        <dbReference type="EMBL" id="HFG21310.1"/>
    </source>
</evidence>
<dbReference type="AlphaFoldDB" id="A0A7C3DH88"/>
<dbReference type="Pfam" id="PF00501">
    <property type="entry name" value="AMP-binding"/>
    <property type="match status" value="1"/>
</dbReference>
<feature type="domain" description="AMP-binding enzyme C-terminal" evidence="6">
    <location>
        <begin position="445"/>
        <end position="519"/>
    </location>
</feature>
<comment type="similarity">
    <text evidence="1">Belongs to the ATP-dependent AMP-binding enzyme family.</text>
</comment>
<dbReference type="NCBIfam" id="NF004837">
    <property type="entry name" value="PRK06187.1"/>
    <property type="match status" value="1"/>
</dbReference>
<gene>
    <name evidence="7" type="ORF">ENS82_11500</name>
</gene>
<name>A0A7C3DH88_MEIRU</name>
<dbReference type="InterPro" id="IPR045851">
    <property type="entry name" value="AMP-bd_C_sf"/>
</dbReference>
<evidence type="ECO:0000259" key="5">
    <source>
        <dbReference type="Pfam" id="PF00501"/>
    </source>
</evidence>
<dbReference type="Gene3D" id="3.40.50.12780">
    <property type="entry name" value="N-terminal domain of ligase-like"/>
    <property type="match status" value="1"/>
</dbReference>
<accession>A0A7C3DH88</accession>
<dbReference type="GO" id="GO:0016874">
    <property type="term" value="F:ligase activity"/>
    <property type="evidence" value="ECO:0007669"/>
    <property type="project" value="UniProtKB-KW"/>
</dbReference>
<reference evidence="7" key="1">
    <citation type="journal article" date="2020" name="mSystems">
        <title>Genome- and Community-Level Interaction Insights into Carbon Utilization and Element Cycling Functions of Hydrothermarchaeota in Hydrothermal Sediment.</title>
        <authorList>
            <person name="Zhou Z."/>
            <person name="Liu Y."/>
            <person name="Xu W."/>
            <person name="Pan J."/>
            <person name="Luo Z.H."/>
            <person name="Li M."/>
        </authorList>
    </citation>
    <scope>NUCLEOTIDE SEQUENCE [LARGE SCALE GENOMIC DNA]</scope>
    <source>
        <strain evidence="7">SpSt-524</strain>
    </source>
</reference>
<evidence type="ECO:0000256" key="1">
    <source>
        <dbReference type="ARBA" id="ARBA00006432"/>
    </source>
</evidence>
<dbReference type="PANTHER" id="PTHR43859">
    <property type="entry name" value="ACYL-ACTIVATING ENZYME"/>
    <property type="match status" value="1"/>
</dbReference>
<proteinExistence type="inferred from homology"/>
<evidence type="ECO:0000256" key="2">
    <source>
        <dbReference type="ARBA" id="ARBA00022598"/>
    </source>
</evidence>
<dbReference type="FunFam" id="3.30.300.30:FF:000008">
    <property type="entry name" value="2,3-dihydroxybenzoate-AMP ligase"/>
    <property type="match status" value="1"/>
</dbReference>
<dbReference type="PROSITE" id="PS00455">
    <property type="entry name" value="AMP_BINDING"/>
    <property type="match status" value="1"/>
</dbReference>
<organism evidence="7">
    <name type="scientific">Meiothermus ruber</name>
    <dbReference type="NCBI Taxonomy" id="277"/>
    <lineage>
        <taxon>Bacteria</taxon>
        <taxon>Thermotogati</taxon>
        <taxon>Deinococcota</taxon>
        <taxon>Deinococci</taxon>
        <taxon>Thermales</taxon>
        <taxon>Thermaceae</taxon>
        <taxon>Meiothermus</taxon>
    </lineage>
</organism>
<dbReference type="EMBL" id="DSWI01000026">
    <property type="protein sequence ID" value="HFG21310.1"/>
    <property type="molecule type" value="Genomic_DNA"/>
</dbReference>
<dbReference type="CDD" id="cd12119">
    <property type="entry name" value="ttLC_FACS_AlkK_like"/>
    <property type="match status" value="1"/>
</dbReference>
<dbReference type="InterPro" id="IPR020845">
    <property type="entry name" value="AMP-binding_CS"/>
</dbReference>
<sequence>MQSTMMDFPLTLPHLLERAGKLFPKEEIVTRLPDKSLHRYTFGDFYQRSRRLASALQKAGLRKGDRVATLSWNTYAHLEAYFGVPVAGGVLHPLNLRLHPSDIAYIINHAQDRFLIVDDVLLKLYEAVREQVNLEKVIVVPLSGQPVPEGLLSYEDFLATGDPDFAYPALDERDAAGMCYTSGTTGKPKGVVYSHRSIALHSLASALPDALNLAGHDVLLPVVPMFHVLAWGLPFTGVMAGSKMVLPGPHLDPVSLLDLFESEQVTKTAGVPTIWLGVLQALEKEPTRWKLKPMEMVVGGSAAPEAMIRAFDRLGHTVLHAWGMTEMSPLGTVSRLKRHLRGDPALEYRYRAQQGLPTPWVEIRAVGEQGVVPWDGQSLGELQVRGPWVAASYYNLEEESDKWTPDGWFRTGDVVAIDPEGYIRIADRTKDLIKSGGEWISSIDLENALMAHPAVKEAAVIAIPDPKWDERPLAAVVLKEGASVTPEELARFLEPRFAKWWLPDAYVFLDEIPRTSTGKFLKSKLREQFRDYKSRAASS</sequence>
<dbReference type="SUPFAM" id="SSF56801">
    <property type="entry name" value="Acetyl-CoA synthetase-like"/>
    <property type="match status" value="1"/>
</dbReference>
<protein>
    <submittedName>
        <fullName evidence="7">Fatty-acid--CoA ligase</fullName>
    </submittedName>
</protein>
<evidence type="ECO:0000256" key="4">
    <source>
        <dbReference type="ARBA" id="ARBA00023098"/>
    </source>
</evidence>
<dbReference type="Gene3D" id="3.30.300.30">
    <property type="match status" value="1"/>
</dbReference>
<keyword evidence="4" id="KW-0443">Lipid metabolism</keyword>
<keyword evidence="2 7" id="KW-0436">Ligase</keyword>
<dbReference type="InterPro" id="IPR042099">
    <property type="entry name" value="ANL_N_sf"/>
</dbReference>
<dbReference type="GO" id="GO:0006631">
    <property type="term" value="P:fatty acid metabolic process"/>
    <property type="evidence" value="ECO:0007669"/>
    <property type="project" value="UniProtKB-KW"/>
</dbReference>
<evidence type="ECO:0000259" key="6">
    <source>
        <dbReference type="Pfam" id="PF13193"/>
    </source>
</evidence>
<evidence type="ECO:0000256" key="3">
    <source>
        <dbReference type="ARBA" id="ARBA00022832"/>
    </source>
</evidence>
<comment type="caution">
    <text evidence="7">The sequence shown here is derived from an EMBL/GenBank/DDBJ whole genome shotgun (WGS) entry which is preliminary data.</text>
</comment>
<feature type="domain" description="AMP-dependent synthetase/ligase" evidence="5">
    <location>
        <begin position="17"/>
        <end position="394"/>
    </location>
</feature>
<dbReference type="Pfam" id="PF13193">
    <property type="entry name" value="AMP-binding_C"/>
    <property type="match status" value="1"/>
</dbReference>
<dbReference type="PANTHER" id="PTHR43859:SF4">
    <property type="entry name" value="BUTANOATE--COA LIGASE AAE1-RELATED"/>
    <property type="match status" value="1"/>
</dbReference>
<dbReference type="InterPro" id="IPR025110">
    <property type="entry name" value="AMP-bd_C"/>
</dbReference>
<keyword evidence="3" id="KW-0276">Fatty acid metabolism</keyword>
<dbReference type="InterPro" id="IPR000873">
    <property type="entry name" value="AMP-dep_synth/lig_dom"/>
</dbReference>